<dbReference type="Proteomes" id="UP000318102">
    <property type="component" value="Unassembled WGS sequence"/>
</dbReference>
<dbReference type="EMBL" id="VNJK01000005">
    <property type="protein sequence ID" value="TVX86896.1"/>
    <property type="molecule type" value="Genomic_DNA"/>
</dbReference>
<comment type="caution">
    <text evidence="3">The sequence shown here is derived from an EMBL/GenBank/DDBJ whole genome shotgun (WGS) entry which is preliminary data.</text>
</comment>
<organism evidence="3 4">
    <name type="scientific">Paenibacillus agilis</name>
    <dbReference type="NCBI Taxonomy" id="3020863"/>
    <lineage>
        <taxon>Bacteria</taxon>
        <taxon>Bacillati</taxon>
        <taxon>Bacillota</taxon>
        <taxon>Bacilli</taxon>
        <taxon>Bacillales</taxon>
        <taxon>Paenibacillaceae</taxon>
        <taxon>Paenibacillus</taxon>
    </lineage>
</organism>
<reference evidence="3 4" key="1">
    <citation type="submission" date="2019-07" db="EMBL/GenBank/DDBJ databases">
        <authorList>
            <person name="Kim J."/>
        </authorList>
    </citation>
    <scope>NUCLEOTIDE SEQUENCE [LARGE SCALE GENOMIC DNA]</scope>
    <source>
        <strain evidence="3 4">N4</strain>
    </source>
</reference>
<sequence length="147" mass="16097">MAFKRILVAYDGSNPSQLALRQGMELVQADAEASLHVVHVYQLPQYFLGDAFMTGSPKVNQELVEFSTKVENRAREEVVFLGGRAMVETVQGPLGPSIVDYAEKNQIDLIVIGSRGLSGLKEFVLGSVSHHVVQSAKCPVLVIKEKE</sequence>
<dbReference type="CDD" id="cd00293">
    <property type="entry name" value="USP-like"/>
    <property type="match status" value="1"/>
</dbReference>
<comment type="similarity">
    <text evidence="1">Belongs to the universal stress protein A family.</text>
</comment>
<evidence type="ECO:0000259" key="2">
    <source>
        <dbReference type="Pfam" id="PF00582"/>
    </source>
</evidence>
<evidence type="ECO:0000256" key="1">
    <source>
        <dbReference type="ARBA" id="ARBA00008791"/>
    </source>
</evidence>
<keyword evidence="4" id="KW-1185">Reference proteome</keyword>
<dbReference type="Pfam" id="PF00582">
    <property type="entry name" value="Usp"/>
    <property type="match status" value="1"/>
</dbReference>
<evidence type="ECO:0000313" key="4">
    <source>
        <dbReference type="Proteomes" id="UP000318102"/>
    </source>
</evidence>
<proteinExistence type="inferred from homology"/>
<dbReference type="OrthoDB" id="9777884at2"/>
<dbReference type="PANTHER" id="PTHR46268:SF6">
    <property type="entry name" value="UNIVERSAL STRESS PROTEIN UP12"/>
    <property type="match status" value="1"/>
</dbReference>
<protein>
    <submittedName>
        <fullName evidence="3">Universal stress protein</fullName>
    </submittedName>
</protein>
<dbReference type="PANTHER" id="PTHR46268">
    <property type="entry name" value="STRESS RESPONSE PROTEIN NHAX"/>
    <property type="match status" value="1"/>
</dbReference>
<dbReference type="InterPro" id="IPR006015">
    <property type="entry name" value="Universal_stress_UspA"/>
</dbReference>
<feature type="domain" description="UspA" evidence="2">
    <location>
        <begin position="3"/>
        <end position="144"/>
    </location>
</feature>
<dbReference type="PRINTS" id="PR01438">
    <property type="entry name" value="UNVRSLSTRESS"/>
</dbReference>
<dbReference type="Gene3D" id="3.40.50.620">
    <property type="entry name" value="HUPs"/>
    <property type="match status" value="1"/>
</dbReference>
<dbReference type="AlphaFoldDB" id="A0A559IGV9"/>
<evidence type="ECO:0000313" key="3">
    <source>
        <dbReference type="EMBL" id="TVX86896.1"/>
    </source>
</evidence>
<dbReference type="InterPro" id="IPR006016">
    <property type="entry name" value="UspA"/>
</dbReference>
<accession>A0A559IGV9</accession>
<name>A0A559IGV9_9BACL</name>
<dbReference type="RefSeq" id="WP_144994574.1">
    <property type="nucleotide sequence ID" value="NZ_VNJK01000005.1"/>
</dbReference>
<dbReference type="SUPFAM" id="SSF52402">
    <property type="entry name" value="Adenine nucleotide alpha hydrolases-like"/>
    <property type="match status" value="1"/>
</dbReference>
<dbReference type="InterPro" id="IPR014729">
    <property type="entry name" value="Rossmann-like_a/b/a_fold"/>
</dbReference>
<gene>
    <name evidence="3" type="ORF">FPZ44_23625</name>
</gene>